<dbReference type="InterPro" id="IPR036955">
    <property type="entry name" value="AP2/ERF_dom_sf"/>
</dbReference>
<protein>
    <submittedName>
        <fullName evidence="8">AP2-like ethylene-responsive transcription factor PLT2</fullName>
    </submittedName>
</protein>
<accession>A0A2R5GSH2</accession>
<gene>
    <name evidence="8" type="ORF">FCC1311_094832</name>
</gene>
<dbReference type="PROSITE" id="PS51032">
    <property type="entry name" value="AP2_ERF"/>
    <property type="match status" value="1"/>
</dbReference>
<keyword evidence="3" id="KW-0238">DNA-binding</keyword>
<evidence type="ECO:0000256" key="3">
    <source>
        <dbReference type="ARBA" id="ARBA00023125"/>
    </source>
</evidence>
<comment type="subcellular location">
    <subcellularLocation>
        <location evidence="1">Nucleus</location>
    </subcellularLocation>
</comment>
<dbReference type="InterPro" id="IPR016177">
    <property type="entry name" value="DNA-bd_dom_sf"/>
</dbReference>
<feature type="region of interest" description="Disordered" evidence="6">
    <location>
        <begin position="202"/>
        <end position="300"/>
    </location>
</feature>
<dbReference type="InterPro" id="IPR001471">
    <property type="entry name" value="AP2/ERF_dom"/>
</dbReference>
<feature type="domain" description="AP2/ERF" evidence="7">
    <location>
        <begin position="292"/>
        <end position="348"/>
    </location>
</feature>
<keyword evidence="5" id="KW-0539">Nucleus</keyword>
<dbReference type="OrthoDB" id="552345at2759"/>
<feature type="compositionally biased region" description="Polar residues" evidence="6">
    <location>
        <begin position="209"/>
        <end position="225"/>
    </location>
</feature>
<sequence length="360" mass="38450">MTKDTFEFSSKASMATEHPPTPESMDMGFIEAGVDNGPAFWNVTNEELGDANPIVDVDPAHHTPTQEAFFNAAAGFAPISTTNASTTHNNFNNQHHFAPTAAGFSPMSFGQIFNPSAASLQVTGYEDPANNWLAGLELNADFPGPLDTDWGHLALGTESNTANGGASQGPASRRRKSSVLFASQLLMPNFLPRAAQLPSANLSEGLPSANISATAPSARRNSTVPAKTKSRKASASLSRPASTSLTAPETKKLKRMHKATRKATPSPRSVAPSPTSKAAKKASQRSREQSSQYRGVSRCSKDGRFQSRIRVGPKVIYLGRFKDELSAARAYDKAAIQYHEKRACLNFPNEAPSGFTAVAV</sequence>
<keyword evidence="2" id="KW-0805">Transcription regulation</keyword>
<evidence type="ECO:0000256" key="1">
    <source>
        <dbReference type="ARBA" id="ARBA00004123"/>
    </source>
</evidence>
<evidence type="ECO:0000256" key="4">
    <source>
        <dbReference type="ARBA" id="ARBA00023163"/>
    </source>
</evidence>
<dbReference type="AlphaFoldDB" id="A0A2R5GSH2"/>
<feature type="region of interest" description="Disordered" evidence="6">
    <location>
        <begin position="1"/>
        <end position="25"/>
    </location>
</feature>
<reference evidence="8 9" key="1">
    <citation type="submission" date="2017-12" db="EMBL/GenBank/DDBJ databases">
        <title>Sequencing, de novo assembly and annotation of complete genome of a new Thraustochytrid species, strain FCC1311.</title>
        <authorList>
            <person name="Sedici K."/>
            <person name="Godart F."/>
            <person name="Aiese Cigliano R."/>
            <person name="Sanseverino W."/>
            <person name="Barakat M."/>
            <person name="Ortet P."/>
            <person name="Marechal E."/>
            <person name="Cagnac O."/>
            <person name="Amato A."/>
        </authorList>
    </citation>
    <scope>NUCLEOTIDE SEQUENCE [LARGE SCALE GENOMIC DNA]</scope>
</reference>
<evidence type="ECO:0000259" key="7">
    <source>
        <dbReference type="PROSITE" id="PS51032"/>
    </source>
</evidence>
<proteinExistence type="predicted"/>
<dbReference type="CDD" id="cd00018">
    <property type="entry name" value="AP2"/>
    <property type="match status" value="1"/>
</dbReference>
<dbReference type="PANTHER" id="PTHR32467:SF90">
    <property type="entry name" value="AP2-LIKE ETHYLENE-RESPONSIVE TRANSCRIPTION FACTOR AIL1"/>
    <property type="match status" value="1"/>
</dbReference>
<dbReference type="PANTHER" id="PTHR32467">
    <property type="entry name" value="AP2-LIKE ETHYLENE-RESPONSIVE TRANSCRIPTION FACTOR"/>
    <property type="match status" value="1"/>
</dbReference>
<evidence type="ECO:0000313" key="9">
    <source>
        <dbReference type="Proteomes" id="UP000241890"/>
    </source>
</evidence>
<keyword evidence="9" id="KW-1185">Reference proteome</keyword>
<comment type="caution">
    <text evidence="8">The sequence shown here is derived from an EMBL/GenBank/DDBJ whole genome shotgun (WGS) entry which is preliminary data.</text>
</comment>
<organism evidence="8 9">
    <name type="scientific">Hondaea fermentalgiana</name>
    <dbReference type="NCBI Taxonomy" id="2315210"/>
    <lineage>
        <taxon>Eukaryota</taxon>
        <taxon>Sar</taxon>
        <taxon>Stramenopiles</taxon>
        <taxon>Bigyra</taxon>
        <taxon>Labyrinthulomycetes</taxon>
        <taxon>Thraustochytrida</taxon>
        <taxon>Thraustochytriidae</taxon>
        <taxon>Hondaea</taxon>
    </lineage>
</organism>
<evidence type="ECO:0000313" key="8">
    <source>
        <dbReference type="EMBL" id="GBG33259.1"/>
    </source>
</evidence>
<feature type="compositionally biased region" description="Basic residues" evidence="6">
    <location>
        <begin position="252"/>
        <end position="261"/>
    </location>
</feature>
<dbReference type="GO" id="GO:0003677">
    <property type="term" value="F:DNA binding"/>
    <property type="evidence" value="ECO:0007669"/>
    <property type="project" value="UniProtKB-KW"/>
</dbReference>
<feature type="region of interest" description="Disordered" evidence="6">
    <location>
        <begin position="151"/>
        <end position="176"/>
    </location>
</feature>
<evidence type="ECO:0000256" key="5">
    <source>
        <dbReference type="ARBA" id="ARBA00023242"/>
    </source>
</evidence>
<dbReference type="SUPFAM" id="SSF54171">
    <property type="entry name" value="DNA-binding domain"/>
    <property type="match status" value="1"/>
</dbReference>
<dbReference type="EMBL" id="BEYU01000149">
    <property type="protein sequence ID" value="GBG33259.1"/>
    <property type="molecule type" value="Genomic_DNA"/>
</dbReference>
<dbReference type="InParanoid" id="A0A2R5GSH2"/>
<feature type="compositionally biased region" description="Polar residues" evidence="6">
    <location>
        <begin position="233"/>
        <end position="247"/>
    </location>
</feature>
<evidence type="ECO:0000256" key="2">
    <source>
        <dbReference type="ARBA" id="ARBA00023015"/>
    </source>
</evidence>
<dbReference type="GO" id="GO:0003700">
    <property type="term" value="F:DNA-binding transcription factor activity"/>
    <property type="evidence" value="ECO:0007669"/>
    <property type="project" value="InterPro"/>
</dbReference>
<dbReference type="GO" id="GO:0005634">
    <property type="term" value="C:nucleus"/>
    <property type="evidence" value="ECO:0007669"/>
    <property type="project" value="UniProtKB-SubCell"/>
</dbReference>
<dbReference type="Proteomes" id="UP000241890">
    <property type="component" value="Unassembled WGS sequence"/>
</dbReference>
<keyword evidence="4" id="KW-0804">Transcription</keyword>
<dbReference type="SMART" id="SM00380">
    <property type="entry name" value="AP2"/>
    <property type="match status" value="1"/>
</dbReference>
<evidence type="ECO:0000256" key="6">
    <source>
        <dbReference type="SAM" id="MobiDB-lite"/>
    </source>
</evidence>
<name>A0A2R5GSH2_9STRA</name>
<dbReference type="Gene3D" id="3.30.730.10">
    <property type="entry name" value="AP2/ERF domain"/>
    <property type="match status" value="1"/>
</dbReference>